<name>A0ABS1XT92_9ACTN</name>
<dbReference type="Proteomes" id="UP000601027">
    <property type="component" value="Unassembled WGS sequence"/>
</dbReference>
<dbReference type="EMBL" id="JAEVHM010000042">
    <property type="protein sequence ID" value="MBM0232486.1"/>
    <property type="molecule type" value="Genomic_DNA"/>
</dbReference>
<comment type="caution">
    <text evidence="1">The sequence shown here is derived from an EMBL/GenBank/DDBJ whole genome shotgun (WGS) entry which is preliminary data.</text>
</comment>
<evidence type="ECO:0000313" key="2">
    <source>
        <dbReference type="Proteomes" id="UP000601027"/>
    </source>
</evidence>
<keyword evidence="2" id="KW-1185">Reference proteome</keyword>
<gene>
    <name evidence="1" type="ORF">JNW91_11785</name>
</gene>
<dbReference type="RefSeq" id="WP_203174894.1">
    <property type="nucleotide sequence ID" value="NZ_JAEVHM010000042.1"/>
</dbReference>
<reference evidence="1 2" key="1">
    <citation type="submission" date="2021-01" db="EMBL/GenBank/DDBJ databases">
        <title>Draft genome sequence of Micromonospora sp. strain STR1_7.</title>
        <authorList>
            <person name="Karlyshev A."/>
            <person name="Jawad R."/>
        </authorList>
    </citation>
    <scope>NUCLEOTIDE SEQUENCE [LARGE SCALE GENOMIC DNA]</scope>
    <source>
        <strain evidence="1 2">STR1-7</strain>
    </source>
</reference>
<accession>A0ABS1XT92</accession>
<dbReference type="InterPro" id="IPR011990">
    <property type="entry name" value="TPR-like_helical_dom_sf"/>
</dbReference>
<protein>
    <submittedName>
        <fullName evidence="1">Tetratricopeptide repeat protein</fullName>
    </submittedName>
</protein>
<dbReference type="Pfam" id="PF13424">
    <property type="entry name" value="TPR_12"/>
    <property type="match status" value="1"/>
</dbReference>
<organism evidence="1 2">
    <name type="scientific">Micromonospora parastrephiae</name>
    <dbReference type="NCBI Taxonomy" id="2806101"/>
    <lineage>
        <taxon>Bacteria</taxon>
        <taxon>Bacillati</taxon>
        <taxon>Actinomycetota</taxon>
        <taxon>Actinomycetes</taxon>
        <taxon>Micromonosporales</taxon>
        <taxon>Micromonosporaceae</taxon>
        <taxon>Micromonospora</taxon>
    </lineage>
</organism>
<evidence type="ECO:0000313" key="1">
    <source>
        <dbReference type="EMBL" id="MBM0232486.1"/>
    </source>
</evidence>
<proteinExistence type="predicted"/>
<sequence>MSRPISHCPEGQNNLAAACESVGDLGRAIPLCEAALANCERVLGPEHPTSGIVRRNLETARNG</sequence>
<dbReference type="Gene3D" id="1.25.40.10">
    <property type="entry name" value="Tetratricopeptide repeat domain"/>
    <property type="match status" value="1"/>
</dbReference>